<dbReference type="InterPro" id="IPR016709">
    <property type="entry name" value="HadA-like"/>
</dbReference>
<dbReference type="Proteomes" id="UP000538292">
    <property type="component" value="Unassembled WGS sequence"/>
</dbReference>
<dbReference type="RefSeq" id="WP_181741879.1">
    <property type="nucleotide sequence ID" value="NZ_JACEOL010000052.1"/>
</dbReference>
<dbReference type="CDD" id="cd03441">
    <property type="entry name" value="R_hydratase_like"/>
    <property type="match status" value="1"/>
</dbReference>
<name>A0A7W1XU88_9BACL</name>
<protein>
    <submittedName>
        <fullName evidence="2">MaoC family dehydratase N-terminal domain-containing protein</fullName>
    </submittedName>
</protein>
<gene>
    <name evidence="2" type="ORF">H2C83_14010</name>
</gene>
<dbReference type="PIRSF" id="PIRSF018072">
    <property type="entry name" value="UCP018072"/>
    <property type="match status" value="1"/>
</dbReference>
<keyword evidence="3" id="KW-1185">Reference proteome</keyword>
<dbReference type="Gene3D" id="3.10.129.10">
    <property type="entry name" value="Hotdog Thioesterase"/>
    <property type="match status" value="1"/>
</dbReference>
<dbReference type="SUPFAM" id="SSF54637">
    <property type="entry name" value="Thioesterase/thiol ester dehydrase-isomerase"/>
    <property type="match status" value="1"/>
</dbReference>
<dbReference type="InterPro" id="IPR039569">
    <property type="entry name" value="FAS1-like_DH_region"/>
</dbReference>
<dbReference type="Pfam" id="PF13452">
    <property type="entry name" value="FAS1_DH_region"/>
    <property type="match status" value="1"/>
</dbReference>
<comment type="caution">
    <text evidence="2">The sequence shown here is derived from an EMBL/GenBank/DDBJ whole genome shotgun (WGS) entry which is preliminary data.</text>
</comment>
<feature type="domain" description="FAS1-like dehydratase" evidence="1">
    <location>
        <begin position="8"/>
        <end position="135"/>
    </location>
</feature>
<dbReference type="AlphaFoldDB" id="A0A7W1XU88"/>
<accession>A0A7W1XU88</accession>
<proteinExistence type="predicted"/>
<dbReference type="EMBL" id="JACEOL010000052">
    <property type="protein sequence ID" value="MBA4603404.1"/>
    <property type="molecule type" value="Genomic_DNA"/>
</dbReference>
<evidence type="ECO:0000313" key="2">
    <source>
        <dbReference type="EMBL" id="MBA4603404.1"/>
    </source>
</evidence>
<dbReference type="InterPro" id="IPR029069">
    <property type="entry name" value="HotDog_dom_sf"/>
</dbReference>
<sequence length="152" mass="17384">MNLSQFQAFVGVESTPVKNEVEKGAIRKFADAIGDSNPIYRDEEYAKKTRYGKIIAPPTFSRTFDYGELPGFSVKRDGLIHGEQHFEYFRPIYAGEVLYCSTRLADVYEKKGKLGRMIFLVYEQKGTDEEGKTVFIAWSNVIYRAQEGGFRP</sequence>
<reference evidence="2 3" key="1">
    <citation type="submission" date="2020-07" db="EMBL/GenBank/DDBJ databases">
        <title>Thermoactinomyces phylogeny.</title>
        <authorList>
            <person name="Dunlap C."/>
        </authorList>
    </citation>
    <scope>NUCLEOTIDE SEQUENCE [LARGE SCALE GENOMIC DNA]</scope>
    <source>
        <strain evidence="2 3">AMNI-1</strain>
    </source>
</reference>
<evidence type="ECO:0000313" key="3">
    <source>
        <dbReference type="Proteomes" id="UP000538292"/>
    </source>
</evidence>
<evidence type="ECO:0000259" key="1">
    <source>
        <dbReference type="Pfam" id="PF13452"/>
    </source>
</evidence>
<organism evidence="2 3">
    <name type="scientific">Thermoactinomyces mirandus</name>
    <dbReference type="NCBI Taxonomy" id="2756294"/>
    <lineage>
        <taxon>Bacteria</taxon>
        <taxon>Bacillati</taxon>
        <taxon>Bacillota</taxon>
        <taxon>Bacilli</taxon>
        <taxon>Bacillales</taxon>
        <taxon>Thermoactinomycetaceae</taxon>
        <taxon>Thermoactinomyces</taxon>
    </lineage>
</organism>